<organism evidence="3 4">
    <name type="scientific">Populus tomentosa</name>
    <name type="common">Chinese white poplar</name>
    <dbReference type="NCBI Taxonomy" id="118781"/>
    <lineage>
        <taxon>Eukaryota</taxon>
        <taxon>Viridiplantae</taxon>
        <taxon>Streptophyta</taxon>
        <taxon>Embryophyta</taxon>
        <taxon>Tracheophyta</taxon>
        <taxon>Spermatophyta</taxon>
        <taxon>Magnoliopsida</taxon>
        <taxon>eudicotyledons</taxon>
        <taxon>Gunneridae</taxon>
        <taxon>Pentapetalae</taxon>
        <taxon>rosids</taxon>
        <taxon>fabids</taxon>
        <taxon>Malpighiales</taxon>
        <taxon>Salicaceae</taxon>
        <taxon>Saliceae</taxon>
        <taxon>Populus</taxon>
    </lineage>
</organism>
<dbReference type="AlphaFoldDB" id="A0A8X8CTS4"/>
<feature type="compositionally biased region" description="Basic and acidic residues" evidence="1">
    <location>
        <begin position="390"/>
        <end position="400"/>
    </location>
</feature>
<evidence type="ECO:0000313" key="3">
    <source>
        <dbReference type="EMBL" id="KAG6766314.1"/>
    </source>
</evidence>
<evidence type="ECO:0000313" key="4">
    <source>
        <dbReference type="Proteomes" id="UP000886885"/>
    </source>
</evidence>
<feature type="region of interest" description="Disordered" evidence="1">
    <location>
        <begin position="343"/>
        <end position="400"/>
    </location>
</feature>
<dbReference type="PANTHER" id="PTHR31344:SF13">
    <property type="entry name" value="EEIG1_EHBP1 PROTEIN AMINO-TERMINAL DOMAIN PROTEIN"/>
    <property type="match status" value="1"/>
</dbReference>
<feature type="region of interest" description="Disordered" evidence="1">
    <location>
        <begin position="727"/>
        <end position="753"/>
    </location>
</feature>
<feature type="compositionally biased region" description="Polar residues" evidence="1">
    <location>
        <begin position="343"/>
        <end position="354"/>
    </location>
</feature>
<evidence type="ECO:0000259" key="2">
    <source>
        <dbReference type="PROSITE" id="PS51840"/>
    </source>
</evidence>
<dbReference type="GO" id="GO:0005643">
    <property type="term" value="C:nuclear pore"/>
    <property type="evidence" value="ECO:0007669"/>
    <property type="project" value="InterPro"/>
</dbReference>
<dbReference type="OrthoDB" id="20172at2759"/>
<feature type="compositionally biased region" description="Basic and acidic residues" evidence="1">
    <location>
        <begin position="357"/>
        <end position="375"/>
    </location>
</feature>
<name>A0A8X8CTS4_POPTO</name>
<dbReference type="InterPro" id="IPR019448">
    <property type="entry name" value="NT-C2"/>
</dbReference>
<keyword evidence="4" id="KW-1185">Reference proteome</keyword>
<dbReference type="InterPro" id="IPR021827">
    <property type="entry name" value="Nup186/Nup192/Nup205"/>
</dbReference>
<feature type="compositionally biased region" description="Basic and acidic residues" evidence="1">
    <location>
        <begin position="498"/>
        <end position="513"/>
    </location>
</feature>
<feature type="region of interest" description="Disordered" evidence="1">
    <location>
        <begin position="278"/>
        <end position="330"/>
    </location>
</feature>
<dbReference type="EMBL" id="JAAWWB010000015">
    <property type="protein sequence ID" value="KAG6766314.1"/>
    <property type="molecule type" value="Genomic_DNA"/>
</dbReference>
<comment type="caution">
    <text evidence="3">The sequence shown here is derived from an EMBL/GenBank/DDBJ whole genome shotgun (WGS) entry which is preliminary data.</text>
</comment>
<gene>
    <name evidence="3" type="ORF">POTOM_030390</name>
</gene>
<dbReference type="PROSITE" id="PS51840">
    <property type="entry name" value="C2_NT"/>
    <property type="match status" value="1"/>
</dbReference>
<dbReference type="Pfam" id="PF10358">
    <property type="entry name" value="NT-C2"/>
    <property type="match status" value="1"/>
</dbReference>
<evidence type="ECO:0000256" key="1">
    <source>
        <dbReference type="SAM" id="MobiDB-lite"/>
    </source>
</evidence>
<feature type="domain" description="C2 NT-type" evidence="2">
    <location>
        <begin position="7"/>
        <end position="158"/>
    </location>
</feature>
<accession>A0A8X8CTS4</accession>
<sequence length="1119" mass="123549">MVLGLRSKNRKGTSVQVDYTIHVQEIKPWPPSQSLKSVQSLLLQWENGDQSSGSFTSNVGDGKVEFIESFRLSATLCKEVSRKGTARDSFLKNYLEFNFYESRKDKAMKGQLLGSAVINLADYGIIMDAVTINAPINFKKSSRSTVPAVLHVNIQPFDRDKSTLSKEVSLDKDGSETVSEVANEGNDNEIEIASFTDDDDVSSHSSLTVSSSALESIGGSPGQSRKVLFNAILFLVVVVDNVLYTIKLHVHSHSNAYPHFLTVEVTSCLKLLKGSRTANSGTRRIDEEPALPSGVAPSNPDVNSASQGFKHPNGAASPSLPTDMPANLLNPVNNLAETNMLSDDCSQVKDSNCVSLEDSRSKQGADRKAWRHETSGPENPTTNNLNSDLMDGKEKNELDDKERGSVILEVEKPSLEEKLPGQLPEDASKMQAKLRSNTLALNRTAIGVQGTRRDKLKHLKSVQLQFHSAEGDDPFINRKLIEKPKKINVSENVNKGVKGYEHSEREKSRKGFSDNEGGSNSEVEILEEELSGAAAEDDLAEQGNSTKKFQLTEKEKKIDLPENLNKVDKSYTPSKREEQTESHFSGNKVELRLKVEMLEEELMEAATVEVGLYSVVAEHGSSINKVLAPARRLSRFYLHACKARSRVKRENSARAIISGLILVSKACGNDVPRIYQKLCVYLDVMLNIPPPITRLTFWLSNSIVLRAIVTQDVEKLQLASVPSIINNGGPKGRHESSGEVEKTDRTESSEEWAEPQPCIAALKKVEAWIFSRIVESVWWQTLTPHMQSTAVKSSHSRKTSARRHGLGDQEQGNFAIDLWKKAFRDACERLCPVRAVGHECGCLPVLSRLVMEQLVSRLDVAMFNAILRESADEMPTDPVSDPISDPKVLPIPAGNSSFGAGAQLKNAVGNWSRWLTDLFGIDDNDSPEEKDELDSNRRECEASFKAFQLLNALSDLMMLPFEMLGDRSTRKEVSPTFGVPIIKRVLDNFVPDEFNPDPVPETILEALDSEDLADSGEESITNFPCIAAPTIYSPPPAASLTNIIGEVGGQALQRSRSAMLRKSYASDDELDELDSPMTSIIDNSKVSPTSTAWNWMQNGKAGRKVVRYQLLREVWKDGE</sequence>
<feature type="compositionally biased region" description="Basic and acidic residues" evidence="1">
    <location>
        <begin position="732"/>
        <end position="748"/>
    </location>
</feature>
<dbReference type="PANTHER" id="PTHR31344">
    <property type="entry name" value="NUCLEAR PORE COMPLEX PROTEIN NUP205"/>
    <property type="match status" value="1"/>
</dbReference>
<proteinExistence type="predicted"/>
<dbReference type="Proteomes" id="UP000886885">
    <property type="component" value="Chromosome 8A"/>
</dbReference>
<reference evidence="3" key="1">
    <citation type="journal article" date="2020" name="bioRxiv">
        <title>Hybrid origin of Populus tomentosa Carr. identified through genome sequencing and phylogenomic analysis.</title>
        <authorList>
            <person name="An X."/>
            <person name="Gao K."/>
            <person name="Chen Z."/>
            <person name="Li J."/>
            <person name="Yang X."/>
            <person name="Yang X."/>
            <person name="Zhou J."/>
            <person name="Guo T."/>
            <person name="Zhao T."/>
            <person name="Huang S."/>
            <person name="Miao D."/>
            <person name="Khan W.U."/>
            <person name="Rao P."/>
            <person name="Ye M."/>
            <person name="Lei B."/>
            <person name="Liao W."/>
            <person name="Wang J."/>
            <person name="Ji L."/>
            <person name="Li Y."/>
            <person name="Guo B."/>
            <person name="Mustafa N.S."/>
            <person name="Li S."/>
            <person name="Yun Q."/>
            <person name="Keller S.R."/>
            <person name="Mao J."/>
            <person name="Zhang R."/>
            <person name="Strauss S.H."/>
        </authorList>
    </citation>
    <scope>NUCLEOTIDE SEQUENCE</scope>
    <source>
        <strain evidence="3">GM15</strain>
        <tissue evidence="3">Leaf</tissue>
    </source>
</reference>
<feature type="region of interest" description="Disordered" evidence="1">
    <location>
        <begin position="498"/>
        <end position="521"/>
    </location>
</feature>
<protein>
    <recommendedName>
        <fullName evidence="2">C2 NT-type domain-containing protein</fullName>
    </recommendedName>
</protein>
<feature type="compositionally biased region" description="Polar residues" evidence="1">
    <location>
        <begin position="376"/>
        <end position="387"/>
    </location>
</feature>